<dbReference type="Proteomes" id="UP000466966">
    <property type="component" value="Unassembled WGS sequence"/>
</dbReference>
<name>A0A844YWK6_9SPHN</name>
<dbReference type="SUPFAM" id="SSF141371">
    <property type="entry name" value="PilZ domain-like"/>
    <property type="match status" value="1"/>
</dbReference>
<dbReference type="InterPro" id="IPR009875">
    <property type="entry name" value="PilZ_domain"/>
</dbReference>
<gene>
    <name evidence="2" type="ORF">GRI99_06105</name>
</gene>
<feature type="domain" description="PilZ" evidence="1">
    <location>
        <begin position="13"/>
        <end position="90"/>
    </location>
</feature>
<comment type="caution">
    <text evidence="2">The sequence shown here is derived from an EMBL/GenBank/DDBJ whole genome shotgun (WGS) entry which is preliminary data.</text>
</comment>
<evidence type="ECO:0000259" key="1">
    <source>
        <dbReference type="Pfam" id="PF07238"/>
    </source>
</evidence>
<evidence type="ECO:0000313" key="2">
    <source>
        <dbReference type="EMBL" id="MXO71211.1"/>
    </source>
</evidence>
<protein>
    <submittedName>
        <fullName evidence="2">PilZ domain-containing protein</fullName>
    </submittedName>
</protein>
<sequence>MDMGSSFPSATGRRRDSRLRIRQGVPAQAMTLDGQLSASVLDLSQSGAHLRLSEPLRTGQDVMLWWLGFEAFGRVVWVSGSDAGLEFYDLVPAPVLLHTREQVDAGRVRSTDEVAIDAARAWYQGWR</sequence>
<evidence type="ECO:0000313" key="3">
    <source>
        <dbReference type="Proteomes" id="UP000466966"/>
    </source>
</evidence>
<dbReference type="RefSeq" id="WP_160771152.1">
    <property type="nucleotide sequence ID" value="NZ_WTYV01000002.1"/>
</dbReference>
<dbReference type="GO" id="GO:0035438">
    <property type="term" value="F:cyclic-di-GMP binding"/>
    <property type="evidence" value="ECO:0007669"/>
    <property type="project" value="InterPro"/>
</dbReference>
<reference evidence="2 3" key="1">
    <citation type="submission" date="2019-12" db="EMBL/GenBank/DDBJ databases">
        <title>Genomic-based taxomic classification of the family Erythrobacteraceae.</title>
        <authorList>
            <person name="Xu L."/>
        </authorList>
    </citation>
    <scope>NUCLEOTIDE SEQUENCE [LARGE SCALE GENOMIC DNA]</scope>
    <source>
        <strain evidence="2 3">M0322</strain>
    </source>
</reference>
<dbReference type="AlphaFoldDB" id="A0A844YWK6"/>
<dbReference type="EMBL" id="WTYV01000002">
    <property type="protein sequence ID" value="MXO71211.1"/>
    <property type="molecule type" value="Genomic_DNA"/>
</dbReference>
<keyword evidence="3" id="KW-1185">Reference proteome</keyword>
<organism evidence="2 3">
    <name type="scientific">Alteraurantiacibacter buctensis</name>
    <dbReference type="NCBI Taxonomy" id="1503981"/>
    <lineage>
        <taxon>Bacteria</taxon>
        <taxon>Pseudomonadati</taxon>
        <taxon>Pseudomonadota</taxon>
        <taxon>Alphaproteobacteria</taxon>
        <taxon>Sphingomonadales</taxon>
        <taxon>Erythrobacteraceae</taxon>
        <taxon>Alteraurantiacibacter</taxon>
    </lineage>
</organism>
<dbReference type="Pfam" id="PF07238">
    <property type="entry name" value="PilZ"/>
    <property type="match status" value="1"/>
</dbReference>
<proteinExistence type="predicted"/>
<accession>A0A844YWK6</accession>
<dbReference type="OrthoDB" id="7429139at2"/>